<keyword evidence="3" id="KW-1185">Reference proteome</keyword>
<dbReference type="EMBL" id="BGPR01035084">
    <property type="protein sequence ID" value="GBO09747.1"/>
    <property type="molecule type" value="Genomic_DNA"/>
</dbReference>
<evidence type="ECO:0000313" key="2">
    <source>
        <dbReference type="EMBL" id="GBO09747.1"/>
    </source>
</evidence>
<dbReference type="Proteomes" id="UP000499080">
    <property type="component" value="Unassembled WGS sequence"/>
</dbReference>
<feature type="region of interest" description="Disordered" evidence="1">
    <location>
        <begin position="24"/>
        <end position="49"/>
    </location>
</feature>
<sequence length="138" mass="15621">MESRFPAMRVLWLGRESYKSLPLPALHKRSQSSSKSIEKADPRNEESHPRCVFCSKEKKEIAVEKKTKVALIRLKIRALIRCCSSFSPQNDSMPSGTTRRLTSLAADHPGRLTLRLSPGESCCGTTKLGYPFFCFFLR</sequence>
<accession>A0A4Y2UDW5</accession>
<organism evidence="2 3">
    <name type="scientific">Araneus ventricosus</name>
    <name type="common">Orbweaver spider</name>
    <name type="synonym">Epeira ventricosa</name>
    <dbReference type="NCBI Taxonomy" id="182803"/>
    <lineage>
        <taxon>Eukaryota</taxon>
        <taxon>Metazoa</taxon>
        <taxon>Ecdysozoa</taxon>
        <taxon>Arthropoda</taxon>
        <taxon>Chelicerata</taxon>
        <taxon>Arachnida</taxon>
        <taxon>Araneae</taxon>
        <taxon>Araneomorphae</taxon>
        <taxon>Entelegynae</taxon>
        <taxon>Araneoidea</taxon>
        <taxon>Araneidae</taxon>
        <taxon>Araneus</taxon>
    </lineage>
</organism>
<name>A0A4Y2UDW5_ARAVE</name>
<evidence type="ECO:0000256" key="1">
    <source>
        <dbReference type="SAM" id="MobiDB-lite"/>
    </source>
</evidence>
<gene>
    <name evidence="2" type="ORF">AVEN_35198_1</name>
</gene>
<feature type="compositionally biased region" description="Basic and acidic residues" evidence="1">
    <location>
        <begin position="36"/>
        <end position="49"/>
    </location>
</feature>
<reference evidence="2 3" key="1">
    <citation type="journal article" date="2019" name="Sci. Rep.">
        <title>Orb-weaving spider Araneus ventricosus genome elucidates the spidroin gene catalogue.</title>
        <authorList>
            <person name="Kono N."/>
            <person name="Nakamura H."/>
            <person name="Ohtoshi R."/>
            <person name="Moran D.A.P."/>
            <person name="Shinohara A."/>
            <person name="Yoshida Y."/>
            <person name="Fujiwara M."/>
            <person name="Mori M."/>
            <person name="Tomita M."/>
            <person name="Arakawa K."/>
        </authorList>
    </citation>
    <scope>NUCLEOTIDE SEQUENCE [LARGE SCALE GENOMIC DNA]</scope>
</reference>
<comment type="caution">
    <text evidence="2">The sequence shown here is derived from an EMBL/GenBank/DDBJ whole genome shotgun (WGS) entry which is preliminary data.</text>
</comment>
<evidence type="ECO:0000313" key="3">
    <source>
        <dbReference type="Proteomes" id="UP000499080"/>
    </source>
</evidence>
<dbReference type="AlphaFoldDB" id="A0A4Y2UDW5"/>
<proteinExistence type="predicted"/>
<protein>
    <submittedName>
        <fullName evidence="2">Uncharacterized protein</fullName>
    </submittedName>
</protein>